<dbReference type="Pfam" id="PF07833">
    <property type="entry name" value="Cu_amine_oxidN1"/>
    <property type="match status" value="1"/>
</dbReference>
<evidence type="ECO:0000313" key="3">
    <source>
        <dbReference type="EMBL" id="TMI89721.1"/>
    </source>
</evidence>
<dbReference type="SMART" id="SM00646">
    <property type="entry name" value="Ami_3"/>
    <property type="match status" value="1"/>
</dbReference>
<comment type="caution">
    <text evidence="3">The sequence shown here is derived from an EMBL/GenBank/DDBJ whole genome shotgun (WGS) entry which is preliminary data.</text>
</comment>
<dbReference type="SUPFAM" id="SSF53187">
    <property type="entry name" value="Zn-dependent exopeptidases"/>
    <property type="match status" value="1"/>
</dbReference>
<name>A0A537K1R1_9BACT</name>
<dbReference type="Gene3D" id="3.40.630.40">
    <property type="entry name" value="Zn-dependent exopeptidases"/>
    <property type="match status" value="1"/>
</dbReference>
<dbReference type="InterPro" id="IPR002508">
    <property type="entry name" value="MurNAc-LAA_cat"/>
</dbReference>
<dbReference type="EMBL" id="VBAK01000119">
    <property type="protein sequence ID" value="TMI89721.1"/>
    <property type="molecule type" value="Genomic_DNA"/>
</dbReference>
<feature type="domain" description="MurNAc-LAA" evidence="2">
    <location>
        <begin position="458"/>
        <end position="567"/>
    </location>
</feature>
<dbReference type="SUPFAM" id="SSF55383">
    <property type="entry name" value="Copper amine oxidase, domain N"/>
    <property type="match status" value="2"/>
</dbReference>
<dbReference type="PANTHER" id="PTHR30404">
    <property type="entry name" value="N-ACETYLMURAMOYL-L-ALANINE AMIDASE"/>
    <property type="match status" value="1"/>
</dbReference>
<dbReference type="PANTHER" id="PTHR30404:SF0">
    <property type="entry name" value="N-ACETYLMURAMOYL-L-ALANINE AMIDASE AMIC"/>
    <property type="match status" value="1"/>
</dbReference>
<dbReference type="Gene3D" id="2.60.40.3500">
    <property type="match status" value="2"/>
</dbReference>
<dbReference type="Gene3D" id="3.30.457.10">
    <property type="entry name" value="Copper amine oxidase-like, N-terminal domain"/>
    <property type="match status" value="1"/>
</dbReference>
<dbReference type="InterPro" id="IPR021731">
    <property type="entry name" value="AMIN_dom"/>
</dbReference>
<gene>
    <name evidence="3" type="ORF">E6H00_09005</name>
</gene>
<evidence type="ECO:0000313" key="4">
    <source>
        <dbReference type="Proteomes" id="UP000318509"/>
    </source>
</evidence>
<dbReference type="CDD" id="cd02696">
    <property type="entry name" value="MurNAc-LAA"/>
    <property type="match status" value="1"/>
</dbReference>
<sequence length="578" mass="60760">MADIVQASPPARRLTAALIGFVLMMVGPQPQRAAGQGAATQVRSLQIVANGETIHLTGSAVVQNNILMVPYQRLFSPLGVRATWDGRGRTLKLEGPAGDAMELRAGDPYATVNGESRPVPIPLVAVLDRVLIPVQWVFETLGDATAYDPGSGLLLISPQITGISWRGTDAGLEVTIDGTGPLHPTTFAQRAPERLVIDFSGAVPKSVDQVVDVHEGPLATIRVGRSPSGTRIVFDLAGPSRFRVTSQIPGRRVLVSLAAGTAPPGGPPAHASGYQPSAQKISDIIYQHLAGGGRLVVLANRPLQVMQRTLPHPDRIVIDVSDAVFLPVKKSLDINDGLVIQVRAAQFHSNPNVVRIVVELARPAPFDVHAETAQLLVDLGTATAGGLGPIAGAHGPVVVAVDAGHGGSDPGATGPSGVKEKDVVLAIAQTLRRLLVQQHIDVTMIRDADVFVPLEDRAQIASRGGATVFVSIHANASTDPNANGTQTFFATPMSQPLALAVMEETSKEVGLAVRGAAEADFKVLVDSDQIPAILVETAFISNPREEQMLRDPSLQQAFAQGILKGIQRYLAAPQAATP</sequence>
<organism evidence="3 4">
    <name type="scientific">Candidatus Segetimicrobium genomatis</name>
    <dbReference type="NCBI Taxonomy" id="2569760"/>
    <lineage>
        <taxon>Bacteria</taxon>
        <taxon>Bacillati</taxon>
        <taxon>Candidatus Sysuimicrobiota</taxon>
        <taxon>Candidatus Sysuimicrobiia</taxon>
        <taxon>Candidatus Sysuimicrobiales</taxon>
        <taxon>Candidatus Segetimicrobiaceae</taxon>
        <taxon>Candidatus Segetimicrobium</taxon>
    </lineage>
</organism>
<evidence type="ECO:0000259" key="2">
    <source>
        <dbReference type="SMART" id="SM00646"/>
    </source>
</evidence>
<dbReference type="AlphaFoldDB" id="A0A537K1R1"/>
<protein>
    <submittedName>
        <fullName evidence="3">AMIN domain-containing protein</fullName>
    </submittedName>
</protein>
<dbReference type="GO" id="GO:0030288">
    <property type="term" value="C:outer membrane-bounded periplasmic space"/>
    <property type="evidence" value="ECO:0007669"/>
    <property type="project" value="TreeGrafter"/>
</dbReference>
<keyword evidence="1" id="KW-0378">Hydrolase</keyword>
<dbReference type="InterPro" id="IPR036582">
    <property type="entry name" value="Mao_N_sf"/>
</dbReference>
<dbReference type="GO" id="GO:0009253">
    <property type="term" value="P:peptidoglycan catabolic process"/>
    <property type="evidence" value="ECO:0007669"/>
    <property type="project" value="InterPro"/>
</dbReference>
<dbReference type="Pfam" id="PF11741">
    <property type="entry name" value="AMIN"/>
    <property type="match status" value="2"/>
</dbReference>
<dbReference type="GO" id="GO:0008745">
    <property type="term" value="F:N-acetylmuramoyl-L-alanine amidase activity"/>
    <property type="evidence" value="ECO:0007669"/>
    <property type="project" value="InterPro"/>
</dbReference>
<reference evidence="3 4" key="1">
    <citation type="journal article" date="2019" name="Nat. Microbiol.">
        <title>Mediterranean grassland soil C-N compound turnover is dependent on rainfall and depth, and is mediated by genomically divergent microorganisms.</title>
        <authorList>
            <person name="Diamond S."/>
            <person name="Andeer P.F."/>
            <person name="Li Z."/>
            <person name="Crits-Christoph A."/>
            <person name="Burstein D."/>
            <person name="Anantharaman K."/>
            <person name="Lane K.R."/>
            <person name="Thomas B.C."/>
            <person name="Pan C."/>
            <person name="Northen T.R."/>
            <person name="Banfield J.F."/>
        </authorList>
    </citation>
    <scope>NUCLEOTIDE SEQUENCE [LARGE SCALE GENOMIC DNA]</scope>
    <source>
        <strain evidence="3">NP_3</strain>
    </source>
</reference>
<evidence type="ECO:0000256" key="1">
    <source>
        <dbReference type="ARBA" id="ARBA00022801"/>
    </source>
</evidence>
<proteinExistence type="predicted"/>
<dbReference type="InterPro" id="IPR012854">
    <property type="entry name" value="Cu_amine_oxidase-like_N"/>
</dbReference>
<dbReference type="Proteomes" id="UP000318509">
    <property type="component" value="Unassembled WGS sequence"/>
</dbReference>
<dbReference type="Pfam" id="PF01520">
    <property type="entry name" value="Amidase_3"/>
    <property type="match status" value="1"/>
</dbReference>
<dbReference type="InterPro" id="IPR050695">
    <property type="entry name" value="N-acetylmuramoyl_amidase_3"/>
</dbReference>
<accession>A0A537K1R1</accession>